<gene>
    <name evidence="2" type="ORF">B0H15DRAFT_843024</name>
</gene>
<feature type="domain" description="NADP-dependent oxidoreductase" evidence="1">
    <location>
        <begin position="28"/>
        <end position="346"/>
    </location>
</feature>
<reference evidence="2" key="1">
    <citation type="submission" date="2023-03" db="EMBL/GenBank/DDBJ databases">
        <title>Massive genome expansion in bonnet fungi (Mycena s.s.) driven by repeated elements and novel gene families across ecological guilds.</title>
        <authorList>
            <consortium name="Lawrence Berkeley National Laboratory"/>
            <person name="Harder C.B."/>
            <person name="Miyauchi S."/>
            <person name="Viragh M."/>
            <person name="Kuo A."/>
            <person name="Thoen E."/>
            <person name="Andreopoulos B."/>
            <person name="Lu D."/>
            <person name="Skrede I."/>
            <person name="Drula E."/>
            <person name="Henrissat B."/>
            <person name="Morin E."/>
            <person name="Kohler A."/>
            <person name="Barry K."/>
            <person name="LaButti K."/>
            <person name="Morin E."/>
            <person name="Salamov A."/>
            <person name="Lipzen A."/>
            <person name="Mereny Z."/>
            <person name="Hegedus B."/>
            <person name="Baldrian P."/>
            <person name="Stursova M."/>
            <person name="Weitz H."/>
            <person name="Taylor A."/>
            <person name="Grigoriev I.V."/>
            <person name="Nagy L.G."/>
            <person name="Martin F."/>
            <person name="Kauserud H."/>
        </authorList>
    </citation>
    <scope>NUCLEOTIDE SEQUENCE</scope>
    <source>
        <strain evidence="2">CBHHK173m</strain>
    </source>
</reference>
<dbReference type="InterPro" id="IPR020471">
    <property type="entry name" value="AKR"/>
</dbReference>
<dbReference type="Pfam" id="PF00248">
    <property type="entry name" value="Aldo_ket_red"/>
    <property type="match status" value="1"/>
</dbReference>
<dbReference type="GO" id="GO:0005829">
    <property type="term" value="C:cytosol"/>
    <property type="evidence" value="ECO:0007669"/>
    <property type="project" value="TreeGrafter"/>
</dbReference>
<comment type="caution">
    <text evidence="2">The sequence shown here is derived from an EMBL/GenBank/DDBJ whole genome shotgun (WGS) entry which is preliminary data.</text>
</comment>
<keyword evidence="3" id="KW-1185">Reference proteome</keyword>
<organism evidence="2 3">
    <name type="scientific">Mycena belliarum</name>
    <dbReference type="NCBI Taxonomy" id="1033014"/>
    <lineage>
        <taxon>Eukaryota</taxon>
        <taxon>Fungi</taxon>
        <taxon>Dikarya</taxon>
        <taxon>Basidiomycota</taxon>
        <taxon>Agaricomycotina</taxon>
        <taxon>Agaricomycetes</taxon>
        <taxon>Agaricomycetidae</taxon>
        <taxon>Agaricales</taxon>
        <taxon>Marasmiineae</taxon>
        <taxon>Mycenaceae</taxon>
        <taxon>Mycena</taxon>
    </lineage>
</organism>
<dbReference type="Gene3D" id="3.20.20.100">
    <property type="entry name" value="NADP-dependent oxidoreductase domain"/>
    <property type="match status" value="1"/>
</dbReference>
<dbReference type="SUPFAM" id="SSF51430">
    <property type="entry name" value="NAD(P)-linked oxidoreductase"/>
    <property type="match status" value="1"/>
</dbReference>
<dbReference type="PANTHER" id="PTHR42686:SF1">
    <property type="entry name" value="GH17980P-RELATED"/>
    <property type="match status" value="1"/>
</dbReference>
<dbReference type="EMBL" id="JARJCN010000029">
    <property type="protein sequence ID" value="KAJ7087198.1"/>
    <property type="molecule type" value="Genomic_DNA"/>
</dbReference>
<dbReference type="InterPro" id="IPR023210">
    <property type="entry name" value="NADP_OxRdtase_dom"/>
</dbReference>
<evidence type="ECO:0000259" key="1">
    <source>
        <dbReference type="Pfam" id="PF00248"/>
    </source>
</evidence>
<evidence type="ECO:0000313" key="3">
    <source>
        <dbReference type="Proteomes" id="UP001222325"/>
    </source>
</evidence>
<protein>
    <submittedName>
        <fullName evidence="2">Aldo/keto reductase</fullName>
    </submittedName>
</protein>
<dbReference type="InterPro" id="IPR036812">
    <property type="entry name" value="NAD(P)_OxRdtase_dom_sf"/>
</dbReference>
<dbReference type="Proteomes" id="UP001222325">
    <property type="component" value="Unassembled WGS sequence"/>
</dbReference>
<accession>A0AAD6U3H7</accession>
<dbReference type="AlphaFoldDB" id="A0AAD6U3H7"/>
<dbReference type="GO" id="GO:0070485">
    <property type="term" value="P:dehydro-D-arabinono-1,4-lactone biosynthetic process"/>
    <property type="evidence" value="ECO:0007669"/>
    <property type="project" value="TreeGrafter"/>
</dbReference>
<evidence type="ECO:0000313" key="2">
    <source>
        <dbReference type="EMBL" id="KAJ7087198.1"/>
    </source>
</evidence>
<dbReference type="GO" id="GO:0045290">
    <property type="term" value="F:D-arabinose 1-dehydrogenase [NAD(P)+] activity"/>
    <property type="evidence" value="ECO:0007669"/>
    <property type="project" value="TreeGrafter"/>
</dbReference>
<name>A0AAD6U3H7_9AGAR</name>
<dbReference type="PANTHER" id="PTHR42686">
    <property type="entry name" value="GH17980P-RELATED"/>
    <property type="match status" value="1"/>
</dbReference>
<proteinExistence type="predicted"/>
<sequence>MSSTDLPNELPTPGPFVTRLDGPLALPRIVFGGGALSPQYNSEQLLSSDAPLRTVQLALRYGITAFDTSAYYGPSEILLGNALQTLKDEFPRPSYQLMTKCGRYGMADFDYTPSKIRETVKRSLERLRANYFDVVHLHDIEFVCAEVAPRRTGNHTSALGEEKAAYGLLEGEESKIRGPGDQKVLDAFAELQKMKEEGLIKHIGVTGYPLYTLLRVALLVLHTPPFKPIDVILSYSNLNLQNSTFLRFAPQLLERAQVGQLLAASPFSMGLLTGVAPPSWHPASPPLFAATGRASEAAKAKGRSLADLATGYCIRHTGGAIPLVVGLSKPEEVHECVRVWREIEMDGEDDVKRKEQEEEVKNIFLEADVLDWAWASPP</sequence>